<name>J9QE30_9CAUD</name>
<dbReference type="RefSeq" id="YP_006990552.1">
    <property type="nucleotide sequence ID" value="NC_019421.1"/>
</dbReference>
<reference evidence="1 2" key="1">
    <citation type="journal article" date="2012" name="Appl. Environ. Microbiol.">
        <title>Evidence of in vivo prophage induction during Clostridium difficile infection.</title>
        <authorList>
            <person name="Meessen-Pinard M."/>
            <person name="Sekulovic O."/>
            <person name="Fortier L.C."/>
        </authorList>
    </citation>
    <scope>NUCLEOTIDE SEQUENCE [LARGE SCALE GENOMIC DNA]</scope>
</reference>
<keyword evidence="2" id="KW-1185">Reference proteome</keyword>
<evidence type="ECO:0000313" key="2">
    <source>
        <dbReference type="Proteomes" id="UP000006092"/>
    </source>
</evidence>
<evidence type="ECO:0000313" key="1">
    <source>
        <dbReference type="EMBL" id="AFO72135.1"/>
    </source>
</evidence>
<dbReference type="EMBL" id="JX145341">
    <property type="protein sequence ID" value="AFO72135.1"/>
    <property type="molecule type" value="Genomic_DNA"/>
</dbReference>
<sequence length="80" mass="9640">MTDQELRLNWKMLVKENIKVNNMKKFIYINRHRVYIRNLFKISAIYKENHYIREFKSECLSNNTLNAVIESSVRIGFGSK</sequence>
<organism evidence="1 2">
    <name type="scientific">Clostridium phage phiMMP02</name>
    <dbReference type="NCBI Taxonomy" id="1204534"/>
    <lineage>
        <taxon>Viruses</taxon>
        <taxon>Duplodnaviria</taxon>
        <taxon>Heunggongvirae</taxon>
        <taxon>Uroviricota</taxon>
        <taxon>Caudoviricetes</taxon>
        <taxon>Colneyvirus</taxon>
        <taxon>Colneyvirus MMP02</taxon>
    </lineage>
</organism>
<dbReference type="KEGG" id="vg:13997345"/>
<dbReference type="Proteomes" id="UP000006092">
    <property type="component" value="Segment"/>
</dbReference>
<accession>J9QE30</accession>
<gene>
    <name evidence="1" type="ORF">phiMMP02_gp74</name>
</gene>
<proteinExistence type="predicted"/>
<protein>
    <submittedName>
        <fullName evidence="1">Uncharacterized protein</fullName>
    </submittedName>
</protein>
<dbReference type="GeneID" id="13997345"/>